<proteinExistence type="predicted"/>
<feature type="region of interest" description="Disordered" evidence="1">
    <location>
        <begin position="366"/>
        <end position="386"/>
    </location>
</feature>
<dbReference type="Proteomes" id="UP000184001">
    <property type="component" value="Unassembled WGS sequence"/>
</dbReference>
<evidence type="ECO:0000256" key="1">
    <source>
        <dbReference type="SAM" id="MobiDB-lite"/>
    </source>
</evidence>
<accession>A0A8G2C763</accession>
<sequence length="514" mass="55689">MLDSLVGTILTDVRTVLEDLDPFLLELEVSAERADAALLSTIYNTTPLLSNCFNLLGLTDAVALVDLLQLVTGAFRKHVLSLSYVHIREVIRGFSALVAFLENADAEKISIAIDALKQLVEEAWPAESKTMLAAHSLRDPLGHVAFSILGYVLQDDFMHECTCFVLELDDSGVLAGTQFTPFSLLQFLYKSGQVLDVQFAPPESEAYLQVLFATVLDEEQLQMVLDIPADAIHVVSTSSFGSKSPAWDVTAWTDAFSGADGMHHNAIEEVDKSSVGAGTSEVGDSVDGCLYEDAKGQNVPASCGVVEDSYQQSEYAPHAFSSNSSAADKFALLEAELEGELFEEALSAGIAAQSFDKAKQEVAEKAEATPSCRSEISSDEKQTPARIPDDLHSEIRQEPVRQTKELHGFVYESDHNNVSLYVSKVENAVEAEQLRAALLELLSSHADVELVLRTPIRGNLELLQLLLAAAMTAGLRRQNFRVSGEGRESVAELLASCGITFDVLKAQGIADFLG</sequence>
<organism evidence="2 3">
    <name type="scientific">Halodesulfovibrio aestuarii</name>
    <dbReference type="NCBI Taxonomy" id="126333"/>
    <lineage>
        <taxon>Bacteria</taxon>
        <taxon>Pseudomonadati</taxon>
        <taxon>Thermodesulfobacteriota</taxon>
        <taxon>Desulfovibrionia</taxon>
        <taxon>Desulfovibrionales</taxon>
        <taxon>Desulfovibrionaceae</taxon>
        <taxon>Halodesulfovibrio</taxon>
    </lineage>
</organism>
<reference evidence="2 3" key="1">
    <citation type="submission" date="2016-11" db="EMBL/GenBank/DDBJ databases">
        <authorList>
            <person name="Varghese N."/>
            <person name="Submissions S."/>
        </authorList>
    </citation>
    <scope>NUCLEOTIDE SEQUENCE [LARGE SCALE GENOMIC DNA]</scope>
    <source>
        <strain evidence="2 3">DSM 17919</strain>
    </source>
</reference>
<dbReference type="AlphaFoldDB" id="A0A8G2C763"/>
<gene>
    <name evidence="2" type="ORF">SAMN05660830_00352</name>
</gene>
<feature type="compositionally biased region" description="Basic and acidic residues" evidence="1">
    <location>
        <begin position="376"/>
        <end position="386"/>
    </location>
</feature>
<dbReference type="EMBL" id="FQZR01000002">
    <property type="protein sequence ID" value="SHI57528.1"/>
    <property type="molecule type" value="Genomic_DNA"/>
</dbReference>
<comment type="caution">
    <text evidence="2">The sequence shown here is derived from an EMBL/GenBank/DDBJ whole genome shotgun (WGS) entry which is preliminary data.</text>
</comment>
<protein>
    <submittedName>
        <fullName evidence="2">Uncharacterized protein</fullName>
    </submittedName>
</protein>
<name>A0A8G2C763_9BACT</name>
<dbReference type="RefSeq" id="WP_020001492.1">
    <property type="nucleotide sequence ID" value="NZ_CP192219.1"/>
</dbReference>
<evidence type="ECO:0000313" key="3">
    <source>
        <dbReference type="Proteomes" id="UP000184001"/>
    </source>
</evidence>
<evidence type="ECO:0000313" key="2">
    <source>
        <dbReference type="EMBL" id="SHI57528.1"/>
    </source>
</evidence>